<organism evidence="3 4">
    <name type="scientific">Granulicella aggregans</name>
    <dbReference type="NCBI Taxonomy" id="474949"/>
    <lineage>
        <taxon>Bacteria</taxon>
        <taxon>Pseudomonadati</taxon>
        <taxon>Acidobacteriota</taxon>
        <taxon>Terriglobia</taxon>
        <taxon>Terriglobales</taxon>
        <taxon>Acidobacteriaceae</taxon>
        <taxon>Granulicella</taxon>
    </lineage>
</organism>
<dbReference type="Proteomes" id="UP000540989">
    <property type="component" value="Unassembled WGS sequence"/>
</dbReference>
<dbReference type="InterPro" id="IPR011613">
    <property type="entry name" value="GH15-like"/>
</dbReference>
<dbReference type="InterPro" id="IPR045582">
    <property type="entry name" value="Trehalase-like_N"/>
</dbReference>
<dbReference type="InterPro" id="IPR012341">
    <property type="entry name" value="6hp_glycosidase-like_sf"/>
</dbReference>
<proteinExistence type="predicted"/>
<dbReference type="GO" id="GO:0004553">
    <property type="term" value="F:hydrolase activity, hydrolyzing O-glycosyl compounds"/>
    <property type="evidence" value="ECO:0007669"/>
    <property type="project" value="UniProtKB-ARBA"/>
</dbReference>
<dbReference type="PANTHER" id="PTHR31616">
    <property type="entry name" value="TREHALASE"/>
    <property type="match status" value="1"/>
</dbReference>
<accession>A0A7W7ZIT3</accession>
<keyword evidence="4" id="KW-1185">Reference proteome</keyword>
<dbReference type="Pfam" id="PF19291">
    <property type="entry name" value="TREH_N"/>
    <property type="match status" value="1"/>
</dbReference>
<name>A0A7W7ZIT3_9BACT</name>
<protein>
    <submittedName>
        <fullName evidence="3">GH15 family glucan-1,4-alpha-glucosidase</fullName>
    </submittedName>
</protein>
<evidence type="ECO:0000259" key="1">
    <source>
        <dbReference type="Pfam" id="PF00723"/>
    </source>
</evidence>
<dbReference type="EMBL" id="JACHIP010000015">
    <property type="protein sequence ID" value="MBB5060538.1"/>
    <property type="molecule type" value="Genomic_DNA"/>
</dbReference>
<dbReference type="GO" id="GO:0005975">
    <property type="term" value="P:carbohydrate metabolic process"/>
    <property type="evidence" value="ECO:0007669"/>
    <property type="project" value="InterPro"/>
</dbReference>
<gene>
    <name evidence="3" type="ORF">HDF16_005274</name>
</gene>
<sequence>MAIEYPFGGNVSRRVLPLQDYAAIGDGRSVALIGRDGSIGWWCVPNLDSEPLFDSLLDEKAGGVFTLQPKGPFASKHVYRKDSNVLETTFTTETGVVRVTDSLNSSLAGRLPWCELARRIEVLSGAVTLSLSLVCGTRDQTASPWLQPNCNGTIFHVGPVLGMLRTSDNVHITEQGDRGILGEAALARGERALIAVVAGEDQPIGIPSTKDIDRRIDVSDTAWRAWAQGLHYDGPYADWVRRSALILKLLLFSPSGAIAAAATTSLPEKIGGKKNYDYRYAWVRDASYTLHAFLWLGQIPESQAAVAWLLARLGEAGAKVCFRMDGTPVPPVQEKGLPGYQKSYPVVTGNAAGTQNQHGVYGDIFEAVSLFVASGNILDQKSAVILASLADECADRWRQPDSGMWELEETRHYTMSKVSAWQALNRAVELAEKGHISASCAPRWIRERDRIATWVNENCWSESLSAYTFYPGTVRLDASLALAVRFGFPDRERLAATCEAIHKKLGQGPLLYRYTGAEKEEGAFLACSFWLAEAYATLGRRQQADALIRETLKVLPQDIGILGEQIDVKTNDFLGNMPQGLSHLALIHAVMSLDSRR</sequence>
<evidence type="ECO:0000313" key="3">
    <source>
        <dbReference type="EMBL" id="MBB5060538.1"/>
    </source>
</evidence>
<comment type="caution">
    <text evidence="3">The sequence shown here is derived from an EMBL/GenBank/DDBJ whole genome shotgun (WGS) entry which is preliminary data.</text>
</comment>
<feature type="domain" description="Trehalase-like N-terminal" evidence="2">
    <location>
        <begin position="16"/>
        <end position="106"/>
    </location>
</feature>
<evidence type="ECO:0000313" key="4">
    <source>
        <dbReference type="Proteomes" id="UP000540989"/>
    </source>
</evidence>
<dbReference type="RefSeq" id="WP_184222894.1">
    <property type="nucleotide sequence ID" value="NZ_JACHIP010000015.1"/>
</dbReference>
<dbReference type="SUPFAM" id="SSF48208">
    <property type="entry name" value="Six-hairpin glycosidases"/>
    <property type="match status" value="1"/>
</dbReference>
<dbReference type="PANTHER" id="PTHR31616:SF0">
    <property type="entry name" value="GLUCAN 1,4-ALPHA-GLUCOSIDASE"/>
    <property type="match status" value="1"/>
</dbReference>
<dbReference type="InterPro" id="IPR008928">
    <property type="entry name" value="6-hairpin_glycosidase_sf"/>
</dbReference>
<evidence type="ECO:0000259" key="2">
    <source>
        <dbReference type="Pfam" id="PF19291"/>
    </source>
</evidence>
<dbReference type="Pfam" id="PF00723">
    <property type="entry name" value="Glyco_hydro_15"/>
    <property type="match status" value="1"/>
</dbReference>
<dbReference type="Gene3D" id="1.50.10.10">
    <property type="match status" value="1"/>
</dbReference>
<feature type="domain" description="GH15-like" evidence="1">
    <location>
        <begin position="235"/>
        <end position="589"/>
    </location>
</feature>
<dbReference type="AlphaFoldDB" id="A0A7W7ZIT3"/>
<reference evidence="3 4" key="1">
    <citation type="submission" date="2020-08" db="EMBL/GenBank/DDBJ databases">
        <title>Genomic Encyclopedia of Type Strains, Phase IV (KMG-V): Genome sequencing to study the core and pangenomes of soil and plant-associated prokaryotes.</title>
        <authorList>
            <person name="Whitman W."/>
        </authorList>
    </citation>
    <scope>NUCLEOTIDE SEQUENCE [LARGE SCALE GENOMIC DNA]</scope>
    <source>
        <strain evidence="3 4">M8UP14</strain>
    </source>
</reference>